<keyword evidence="1" id="KW-1133">Transmembrane helix</keyword>
<protein>
    <recommendedName>
        <fullName evidence="4">Transmembrane protein</fullName>
    </recommendedName>
</protein>
<reference evidence="2" key="1">
    <citation type="journal article" date="2022" name="Plant J.">
        <title>Strategies of tolerance reflected in two North American maple genomes.</title>
        <authorList>
            <person name="McEvoy S.L."/>
            <person name="Sezen U.U."/>
            <person name="Trouern-Trend A."/>
            <person name="McMahon S.M."/>
            <person name="Schaberg P.G."/>
            <person name="Yang J."/>
            <person name="Wegrzyn J.L."/>
            <person name="Swenson N.G."/>
        </authorList>
    </citation>
    <scope>NUCLEOTIDE SEQUENCE</scope>
    <source>
        <strain evidence="2">91603</strain>
    </source>
</reference>
<feature type="transmembrane region" description="Helical" evidence="1">
    <location>
        <begin position="103"/>
        <end position="119"/>
    </location>
</feature>
<evidence type="ECO:0008006" key="4">
    <source>
        <dbReference type="Google" id="ProtNLM"/>
    </source>
</evidence>
<keyword evidence="3" id="KW-1185">Reference proteome</keyword>
<name>A0AAD5JI37_ACENE</name>
<keyword evidence="1" id="KW-0472">Membrane</keyword>
<evidence type="ECO:0000313" key="3">
    <source>
        <dbReference type="Proteomes" id="UP001064489"/>
    </source>
</evidence>
<evidence type="ECO:0000313" key="2">
    <source>
        <dbReference type="EMBL" id="KAI9193942.1"/>
    </source>
</evidence>
<dbReference type="Proteomes" id="UP001064489">
    <property type="component" value="Chromosome 1"/>
</dbReference>
<sequence>MKNPTLPPYSAVRTISYRWKNPASSPPTPSLPVDRATTSPLVDRATPAPSMTVLIVQLQLLRWRRRSRSSNPFDDGEDLLLHLASFLFLAPIIQLQLLLEIDNFFFVVLMIVVRVWIYKNQTFKRVCFSDLKLSKSIPFQGLSQRVSNGWGDEFVF</sequence>
<dbReference type="EMBL" id="JAJSOW010000003">
    <property type="protein sequence ID" value="KAI9193942.1"/>
    <property type="molecule type" value="Genomic_DNA"/>
</dbReference>
<keyword evidence="1" id="KW-0812">Transmembrane</keyword>
<dbReference type="AlphaFoldDB" id="A0AAD5JI37"/>
<evidence type="ECO:0000256" key="1">
    <source>
        <dbReference type="SAM" id="Phobius"/>
    </source>
</evidence>
<organism evidence="2 3">
    <name type="scientific">Acer negundo</name>
    <name type="common">Box elder</name>
    <dbReference type="NCBI Taxonomy" id="4023"/>
    <lineage>
        <taxon>Eukaryota</taxon>
        <taxon>Viridiplantae</taxon>
        <taxon>Streptophyta</taxon>
        <taxon>Embryophyta</taxon>
        <taxon>Tracheophyta</taxon>
        <taxon>Spermatophyta</taxon>
        <taxon>Magnoliopsida</taxon>
        <taxon>eudicotyledons</taxon>
        <taxon>Gunneridae</taxon>
        <taxon>Pentapetalae</taxon>
        <taxon>rosids</taxon>
        <taxon>malvids</taxon>
        <taxon>Sapindales</taxon>
        <taxon>Sapindaceae</taxon>
        <taxon>Hippocastanoideae</taxon>
        <taxon>Acereae</taxon>
        <taxon>Acer</taxon>
    </lineage>
</organism>
<reference evidence="2" key="2">
    <citation type="submission" date="2023-02" db="EMBL/GenBank/DDBJ databases">
        <authorList>
            <person name="Swenson N.G."/>
            <person name="Wegrzyn J.L."/>
            <person name="Mcevoy S.L."/>
        </authorList>
    </citation>
    <scope>NUCLEOTIDE SEQUENCE</scope>
    <source>
        <strain evidence="2">91603</strain>
        <tissue evidence="2">Leaf</tissue>
    </source>
</reference>
<gene>
    <name evidence="2" type="ORF">LWI28_001586</name>
</gene>
<accession>A0AAD5JI37</accession>
<proteinExistence type="predicted"/>
<comment type="caution">
    <text evidence="2">The sequence shown here is derived from an EMBL/GenBank/DDBJ whole genome shotgun (WGS) entry which is preliminary data.</text>
</comment>